<dbReference type="PATRIC" id="fig|66851.6.peg.2126"/>
<dbReference type="RefSeq" id="WP_063720602.1">
    <property type="nucleotide sequence ID" value="NZ_LT985175.1"/>
</dbReference>
<organism evidence="1 2">
    <name type="scientific">Methanobrevibacter oralis</name>
    <dbReference type="NCBI Taxonomy" id="66851"/>
    <lineage>
        <taxon>Archaea</taxon>
        <taxon>Methanobacteriati</taxon>
        <taxon>Methanobacteriota</taxon>
        <taxon>Methanomada group</taxon>
        <taxon>Methanobacteria</taxon>
        <taxon>Methanobacteriales</taxon>
        <taxon>Methanobacteriaceae</taxon>
        <taxon>Methanobrevibacter</taxon>
    </lineage>
</organism>
<evidence type="ECO:0000313" key="2">
    <source>
        <dbReference type="Proteomes" id="UP000077428"/>
    </source>
</evidence>
<evidence type="ECO:0000313" key="1">
    <source>
        <dbReference type="EMBL" id="KZX10225.1"/>
    </source>
</evidence>
<accession>A0A162FAG4</accession>
<reference evidence="2" key="1">
    <citation type="journal article" date="2016" name="Genome Announc.">
        <title>Draft Genome Sequences of Methanobrevibacter curvatus DSM11111, Methanobrevibacter cuticularis DSM11139, Methanobrevibacter filiformis DSM11501, and Methanobrevibacter oralis DSM7256.</title>
        <authorList>
            <person name="Poehlein A."/>
            <person name="Seedorf H."/>
        </authorList>
    </citation>
    <scope>NUCLEOTIDE SEQUENCE [LARGE SCALE GENOMIC DNA]</scope>
    <source>
        <strain evidence="2">DSM 7256 / JCM 30027 / ZR</strain>
    </source>
</reference>
<keyword evidence="2" id="KW-1185">Reference proteome</keyword>
<sequence length="408" mass="48349">MVVVKREINNKKSKKLVCAFNFLPYNDTSSNVAAKRLLEHGKEFDVIHNKMDYPIDDYFYKIVKKLINNDILLDISYLWKWENTKTFMKEGMEEINKICKKNGEYEEVYSRSMMPMSHFLAFAYKVKNPKVKWTAEFSDPLMINSRGETTYIQIDKEDMDKINRIIEENKYPVVNNDNFIFYSEYIPFLFADKIIFTNQNEMDLMLNTLQVEEVKKNIRKKSVISPHPIPNSDWYYLKEANYDKIDNKKVNIAYFGKFFDLRHIYDVFSSFYALDKNLQEKTIIHLFVQNPNEFQNIINCTPIKDNVIVNPFLSFFEFLNLTTKFDCLIVNDLRSKGNFKINPFVPSKISDYLGSGTDIWRICEYGSQMVGIDTKYLSYIDNIFSIQETLKKIIEDKIQSKNLNKNYI</sequence>
<dbReference type="AlphaFoldDB" id="A0A162FAG4"/>
<gene>
    <name evidence="1" type="ORF">MBORA_19400</name>
</gene>
<comment type="caution">
    <text evidence="1">The sequence shown here is derived from an EMBL/GenBank/DDBJ whole genome shotgun (WGS) entry which is preliminary data.</text>
</comment>
<dbReference type="STRING" id="66851.MBORA_19400"/>
<name>A0A162FAG4_METOA</name>
<proteinExistence type="predicted"/>
<dbReference type="EMBL" id="LWMU01000125">
    <property type="protein sequence ID" value="KZX10225.1"/>
    <property type="molecule type" value="Genomic_DNA"/>
</dbReference>
<protein>
    <submittedName>
        <fullName evidence="1">Uncharacterized protein</fullName>
    </submittedName>
</protein>
<dbReference type="OrthoDB" id="46222at2157"/>
<dbReference type="Proteomes" id="UP000077428">
    <property type="component" value="Unassembled WGS sequence"/>
</dbReference>